<feature type="transmembrane region" description="Helical" evidence="7">
    <location>
        <begin position="218"/>
        <end position="245"/>
    </location>
</feature>
<name>A0ABR3G895_9PEZI</name>
<proteinExistence type="inferred from homology"/>
<feature type="transmembrane region" description="Helical" evidence="7">
    <location>
        <begin position="181"/>
        <end position="206"/>
    </location>
</feature>
<sequence>MTAANTLVTCWTIFVLNFTVVMLRIAVRIRRRKQSLAIGDYLVLAALFSSLVGYSLFTRGLNNQIVFDNMTTGANSSIQGGGEQSRRLLAAGLPVLQQALKELYITTYFYLFTLWLVKAAFIQFYFEIFPYIKKWLRVALWITTVWTISGFIVVFFMMLFWCHPRSLSWNPLKQCNPTTEMTPFVVLTVANLSSDLMISLLPLFVLSTLQLRRRENTALIFIFGIGAVSITATIARCVLIIGITNGLTPKKTSGMNIMIWSTIEMGAALVAVCLPAMRVLLWRPEPGSTWWGGKSSAGGSKMASWGNSSFKKSQSDVRSNPSSRNTTKGEPSESLCELQIYPSQVDNDAV</sequence>
<evidence type="ECO:0000256" key="6">
    <source>
        <dbReference type="SAM" id="MobiDB-lite"/>
    </source>
</evidence>
<evidence type="ECO:0000313" key="9">
    <source>
        <dbReference type="EMBL" id="KAL0632173.1"/>
    </source>
</evidence>
<feature type="domain" description="Rhodopsin" evidence="8">
    <location>
        <begin position="23"/>
        <end position="281"/>
    </location>
</feature>
<feature type="compositionally biased region" description="Polar residues" evidence="6">
    <location>
        <begin position="307"/>
        <end position="329"/>
    </location>
</feature>
<evidence type="ECO:0000256" key="4">
    <source>
        <dbReference type="ARBA" id="ARBA00023136"/>
    </source>
</evidence>
<feature type="region of interest" description="Disordered" evidence="6">
    <location>
        <begin position="301"/>
        <end position="336"/>
    </location>
</feature>
<evidence type="ECO:0000259" key="8">
    <source>
        <dbReference type="Pfam" id="PF20684"/>
    </source>
</evidence>
<feature type="transmembrane region" description="Helical" evidence="7">
    <location>
        <begin position="6"/>
        <end position="26"/>
    </location>
</feature>
<feature type="transmembrane region" description="Helical" evidence="7">
    <location>
        <begin position="257"/>
        <end position="281"/>
    </location>
</feature>
<feature type="transmembrane region" description="Helical" evidence="7">
    <location>
        <begin position="138"/>
        <end position="161"/>
    </location>
</feature>
<dbReference type="Pfam" id="PF20684">
    <property type="entry name" value="Fung_rhodopsin"/>
    <property type="match status" value="1"/>
</dbReference>
<dbReference type="EMBL" id="JBBBZM010000183">
    <property type="protein sequence ID" value="KAL0632173.1"/>
    <property type="molecule type" value="Genomic_DNA"/>
</dbReference>
<reference evidence="9 10" key="1">
    <citation type="submission" date="2024-02" db="EMBL/GenBank/DDBJ databases">
        <title>Discinaceae phylogenomics.</title>
        <authorList>
            <person name="Dirks A.C."/>
            <person name="James T.Y."/>
        </authorList>
    </citation>
    <scope>NUCLEOTIDE SEQUENCE [LARGE SCALE GENOMIC DNA]</scope>
    <source>
        <strain evidence="9 10">ACD0624</strain>
    </source>
</reference>
<dbReference type="InterPro" id="IPR052337">
    <property type="entry name" value="SAT4-like"/>
</dbReference>
<evidence type="ECO:0000256" key="5">
    <source>
        <dbReference type="ARBA" id="ARBA00038359"/>
    </source>
</evidence>
<accession>A0ABR3G895</accession>
<evidence type="ECO:0000256" key="3">
    <source>
        <dbReference type="ARBA" id="ARBA00022989"/>
    </source>
</evidence>
<comment type="caution">
    <text evidence="9">The sequence shown here is derived from an EMBL/GenBank/DDBJ whole genome shotgun (WGS) entry which is preliminary data.</text>
</comment>
<dbReference type="Proteomes" id="UP001447188">
    <property type="component" value="Unassembled WGS sequence"/>
</dbReference>
<organism evidence="9 10">
    <name type="scientific">Discina gigas</name>
    <dbReference type="NCBI Taxonomy" id="1032678"/>
    <lineage>
        <taxon>Eukaryota</taxon>
        <taxon>Fungi</taxon>
        <taxon>Dikarya</taxon>
        <taxon>Ascomycota</taxon>
        <taxon>Pezizomycotina</taxon>
        <taxon>Pezizomycetes</taxon>
        <taxon>Pezizales</taxon>
        <taxon>Discinaceae</taxon>
        <taxon>Discina</taxon>
    </lineage>
</organism>
<comment type="subcellular location">
    <subcellularLocation>
        <location evidence="1">Membrane</location>
        <topology evidence="1">Multi-pass membrane protein</topology>
    </subcellularLocation>
</comment>
<gene>
    <name evidence="9" type="ORF">Q9L58_008966</name>
</gene>
<keyword evidence="2 7" id="KW-0812">Transmembrane</keyword>
<feature type="transmembrane region" description="Helical" evidence="7">
    <location>
        <begin position="103"/>
        <end position="126"/>
    </location>
</feature>
<evidence type="ECO:0000256" key="2">
    <source>
        <dbReference type="ARBA" id="ARBA00022692"/>
    </source>
</evidence>
<feature type="transmembrane region" description="Helical" evidence="7">
    <location>
        <begin position="38"/>
        <end position="57"/>
    </location>
</feature>
<protein>
    <recommendedName>
        <fullName evidence="8">Rhodopsin domain-containing protein</fullName>
    </recommendedName>
</protein>
<evidence type="ECO:0000256" key="7">
    <source>
        <dbReference type="SAM" id="Phobius"/>
    </source>
</evidence>
<dbReference type="PANTHER" id="PTHR33048">
    <property type="entry name" value="PTH11-LIKE INTEGRAL MEMBRANE PROTEIN (AFU_ORTHOLOGUE AFUA_5G11245)"/>
    <property type="match status" value="1"/>
</dbReference>
<dbReference type="PANTHER" id="PTHR33048:SF47">
    <property type="entry name" value="INTEGRAL MEMBRANE PROTEIN-RELATED"/>
    <property type="match status" value="1"/>
</dbReference>
<keyword evidence="10" id="KW-1185">Reference proteome</keyword>
<evidence type="ECO:0000313" key="10">
    <source>
        <dbReference type="Proteomes" id="UP001447188"/>
    </source>
</evidence>
<keyword evidence="3 7" id="KW-1133">Transmembrane helix</keyword>
<dbReference type="InterPro" id="IPR049326">
    <property type="entry name" value="Rhodopsin_dom_fungi"/>
</dbReference>
<evidence type="ECO:0000256" key="1">
    <source>
        <dbReference type="ARBA" id="ARBA00004141"/>
    </source>
</evidence>
<keyword evidence="4 7" id="KW-0472">Membrane</keyword>
<comment type="similarity">
    <text evidence="5">Belongs to the SAT4 family.</text>
</comment>